<name>A0AC60Q0A4_IXOPE</name>
<accession>A0AC60Q0A4</accession>
<dbReference type="Proteomes" id="UP000805193">
    <property type="component" value="Unassembled WGS sequence"/>
</dbReference>
<dbReference type="EMBL" id="JABSTQ010009661">
    <property type="protein sequence ID" value="KAG0427020.1"/>
    <property type="molecule type" value="Genomic_DNA"/>
</dbReference>
<evidence type="ECO:0000313" key="1">
    <source>
        <dbReference type="EMBL" id="KAG0427020.1"/>
    </source>
</evidence>
<comment type="caution">
    <text evidence="1">The sequence shown here is derived from an EMBL/GenBank/DDBJ whole genome shotgun (WGS) entry which is preliminary data.</text>
</comment>
<proteinExistence type="predicted"/>
<protein>
    <submittedName>
        <fullName evidence="1">Uncharacterized protein</fullName>
    </submittedName>
</protein>
<organism evidence="1 2">
    <name type="scientific">Ixodes persulcatus</name>
    <name type="common">Taiga tick</name>
    <dbReference type="NCBI Taxonomy" id="34615"/>
    <lineage>
        <taxon>Eukaryota</taxon>
        <taxon>Metazoa</taxon>
        <taxon>Ecdysozoa</taxon>
        <taxon>Arthropoda</taxon>
        <taxon>Chelicerata</taxon>
        <taxon>Arachnida</taxon>
        <taxon>Acari</taxon>
        <taxon>Parasitiformes</taxon>
        <taxon>Ixodida</taxon>
        <taxon>Ixodoidea</taxon>
        <taxon>Ixodidae</taxon>
        <taxon>Ixodinae</taxon>
        <taxon>Ixodes</taxon>
    </lineage>
</organism>
<keyword evidence="2" id="KW-1185">Reference proteome</keyword>
<gene>
    <name evidence="1" type="ORF">HPB47_025902</name>
</gene>
<reference evidence="1 2" key="1">
    <citation type="journal article" date="2020" name="Cell">
        <title>Large-Scale Comparative Analyses of Tick Genomes Elucidate Their Genetic Diversity and Vector Capacities.</title>
        <authorList>
            <consortium name="Tick Genome and Microbiome Consortium (TIGMIC)"/>
            <person name="Jia N."/>
            <person name="Wang J."/>
            <person name="Shi W."/>
            <person name="Du L."/>
            <person name="Sun Y."/>
            <person name="Zhan W."/>
            <person name="Jiang J.F."/>
            <person name="Wang Q."/>
            <person name="Zhang B."/>
            <person name="Ji P."/>
            <person name="Bell-Sakyi L."/>
            <person name="Cui X.M."/>
            <person name="Yuan T.T."/>
            <person name="Jiang B.G."/>
            <person name="Yang W.F."/>
            <person name="Lam T.T."/>
            <person name="Chang Q.C."/>
            <person name="Ding S.J."/>
            <person name="Wang X.J."/>
            <person name="Zhu J.G."/>
            <person name="Ruan X.D."/>
            <person name="Zhao L."/>
            <person name="Wei J.T."/>
            <person name="Ye R.Z."/>
            <person name="Que T.C."/>
            <person name="Du C.H."/>
            <person name="Zhou Y.H."/>
            <person name="Cheng J.X."/>
            <person name="Dai P.F."/>
            <person name="Guo W.B."/>
            <person name="Han X.H."/>
            <person name="Huang E.J."/>
            <person name="Li L.F."/>
            <person name="Wei W."/>
            <person name="Gao Y.C."/>
            <person name="Liu J.Z."/>
            <person name="Shao H.Z."/>
            <person name="Wang X."/>
            <person name="Wang C.C."/>
            <person name="Yang T.C."/>
            <person name="Huo Q.B."/>
            <person name="Li W."/>
            <person name="Chen H.Y."/>
            <person name="Chen S.E."/>
            <person name="Zhou L.G."/>
            <person name="Ni X.B."/>
            <person name="Tian J.H."/>
            <person name="Sheng Y."/>
            <person name="Liu T."/>
            <person name="Pan Y.S."/>
            <person name="Xia L.Y."/>
            <person name="Li J."/>
            <person name="Zhao F."/>
            <person name="Cao W.C."/>
        </authorList>
    </citation>
    <scope>NUCLEOTIDE SEQUENCE [LARGE SCALE GENOMIC DNA]</scope>
    <source>
        <strain evidence="1">Iper-2018</strain>
    </source>
</reference>
<sequence>MPRYCAAQDCSNSVCYSGRPAHKFPSEPKLRKLWIRAARPSQPTWKPAKGDCLCTEHFEDEDYKTSPKLLESLGLPVKQAWLKPGVVPSLFTRKRKRERHSSAVERRRRIEIIAELMKAPAQATATLIAEEVSTSSTPSADDAEQGPDTGHELMHDASAGIEEPCSSSEKKIKGTCLRVHRMCNNGHEHTWTSQPSVNRRALGNVLLAAATLFSGSIVKKVLRLLRQMGVPFFSYETYFKIQGAFLLPVVRQSNKTKGSWAMELESLKRTLVICEANGLTVRGIIIDRHSMIKSFLAKFYPQIRHMFNCWHVAKGKATNASSLPYGNCSAAQALVQQEQLPRP</sequence>
<evidence type="ECO:0000313" key="2">
    <source>
        <dbReference type="Proteomes" id="UP000805193"/>
    </source>
</evidence>